<feature type="signal peptide" evidence="1">
    <location>
        <begin position="1"/>
        <end position="19"/>
    </location>
</feature>
<organism evidence="2 3">
    <name type="scientific">Apiosordaria backusii</name>
    <dbReference type="NCBI Taxonomy" id="314023"/>
    <lineage>
        <taxon>Eukaryota</taxon>
        <taxon>Fungi</taxon>
        <taxon>Dikarya</taxon>
        <taxon>Ascomycota</taxon>
        <taxon>Pezizomycotina</taxon>
        <taxon>Sordariomycetes</taxon>
        <taxon>Sordariomycetidae</taxon>
        <taxon>Sordariales</taxon>
        <taxon>Lasiosphaeriaceae</taxon>
        <taxon>Apiosordaria</taxon>
    </lineage>
</organism>
<dbReference type="EMBL" id="JAUKTV010000001">
    <property type="protein sequence ID" value="KAK0748476.1"/>
    <property type="molecule type" value="Genomic_DNA"/>
</dbReference>
<dbReference type="PANTHER" id="PTHR35605:SF1">
    <property type="entry name" value="ECP2 EFFECTOR PROTEIN DOMAIN-CONTAINING PROTEIN-RELATED"/>
    <property type="match status" value="1"/>
</dbReference>
<sequence length="201" mass="21920">MRWATAALVILTAQFAVHAEKAPLDGYEVVDLEWILPIDPNNPSGENMTVTGTIEDAIAQMDAKYPGWNQTFTSSLPPPDAASLEPSTESDGFKCGDPWYQCSQAAIVSGAQYLQGVKSDPPKMGTGPSNCGRVSCSWASSIWMCNNSTLGEAQSTWKEIGDSALFLAYKCGYPDRLNMWVTRGQEFFKGNWSVVVTWADC</sequence>
<reference evidence="2" key="1">
    <citation type="submission" date="2023-06" db="EMBL/GenBank/DDBJ databases">
        <title>Genome-scale phylogeny and comparative genomics of the fungal order Sordariales.</title>
        <authorList>
            <consortium name="Lawrence Berkeley National Laboratory"/>
            <person name="Hensen N."/>
            <person name="Bonometti L."/>
            <person name="Westerberg I."/>
            <person name="Brannstrom I.O."/>
            <person name="Guillou S."/>
            <person name="Cros-Aarteil S."/>
            <person name="Calhoun S."/>
            <person name="Haridas S."/>
            <person name="Kuo A."/>
            <person name="Mondo S."/>
            <person name="Pangilinan J."/>
            <person name="Riley R."/>
            <person name="Labutti K."/>
            <person name="Andreopoulos B."/>
            <person name="Lipzen A."/>
            <person name="Chen C."/>
            <person name="Yanf M."/>
            <person name="Daum C."/>
            <person name="Ng V."/>
            <person name="Clum A."/>
            <person name="Steindorff A."/>
            <person name="Ohm R."/>
            <person name="Martin F."/>
            <person name="Silar P."/>
            <person name="Natvig D."/>
            <person name="Lalanne C."/>
            <person name="Gautier V."/>
            <person name="Ament-Velasquez S.L."/>
            <person name="Kruys A."/>
            <person name="Hutchinson M.I."/>
            <person name="Powell A.J."/>
            <person name="Barry K."/>
            <person name="Miller A.N."/>
            <person name="Grigoriev I.V."/>
            <person name="Debuchy R."/>
            <person name="Gladieux P."/>
            <person name="Thoren M.H."/>
            <person name="Johannesson H."/>
        </authorList>
    </citation>
    <scope>NUCLEOTIDE SEQUENCE</scope>
    <source>
        <strain evidence="2">CBS 540.89</strain>
    </source>
</reference>
<dbReference type="AlphaFoldDB" id="A0AA40EZW5"/>
<keyword evidence="1" id="KW-0732">Signal</keyword>
<evidence type="ECO:0000313" key="3">
    <source>
        <dbReference type="Proteomes" id="UP001172159"/>
    </source>
</evidence>
<evidence type="ECO:0000256" key="1">
    <source>
        <dbReference type="SAM" id="SignalP"/>
    </source>
</evidence>
<keyword evidence="3" id="KW-1185">Reference proteome</keyword>
<proteinExistence type="predicted"/>
<accession>A0AA40EZW5</accession>
<feature type="chain" id="PRO_5041434623" evidence="1">
    <location>
        <begin position="20"/>
        <end position="201"/>
    </location>
</feature>
<comment type="caution">
    <text evidence="2">The sequence shown here is derived from an EMBL/GenBank/DDBJ whole genome shotgun (WGS) entry which is preliminary data.</text>
</comment>
<gene>
    <name evidence="2" type="ORF">B0T21DRAFT_420413</name>
</gene>
<evidence type="ECO:0000313" key="2">
    <source>
        <dbReference type="EMBL" id="KAK0748476.1"/>
    </source>
</evidence>
<dbReference type="PANTHER" id="PTHR35605">
    <property type="entry name" value="ECP2 EFFECTOR PROTEIN DOMAIN-CONTAINING PROTEIN-RELATED"/>
    <property type="match status" value="1"/>
</dbReference>
<name>A0AA40EZW5_9PEZI</name>
<protein>
    <submittedName>
        <fullName evidence="2">Uncharacterized protein</fullName>
    </submittedName>
</protein>
<dbReference type="Proteomes" id="UP001172159">
    <property type="component" value="Unassembled WGS sequence"/>
</dbReference>